<protein>
    <recommendedName>
        <fullName evidence="2">Kazal-like domain-containing protein</fullName>
    </recommendedName>
</protein>
<dbReference type="InterPro" id="IPR039016">
    <property type="entry name" value="RECK"/>
</dbReference>
<feature type="region of interest" description="Disordered" evidence="1">
    <location>
        <begin position="271"/>
        <end position="290"/>
    </location>
</feature>
<evidence type="ECO:0000313" key="3">
    <source>
        <dbReference type="EMBL" id="KAK2726594.1"/>
    </source>
</evidence>
<keyword evidence="4" id="KW-1185">Reference proteome</keyword>
<comment type="caution">
    <text evidence="3">The sequence shown here is derived from an EMBL/GenBank/DDBJ whole genome shotgun (WGS) entry which is preliminary data.</text>
</comment>
<organism evidence="3 4">
    <name type="scientific">Artemia franciscana</name>
    <name type="common">Brine shrimp</name>
    <name type="synonym">Artemia sanfranciscana</name>
    <dbReference type="NCBI Taxonomy" id="6661"/>
    <lineage>
        <taxon>Eukaryota</taxon>
        <taxon>Metazoa</taxon>
        <taxon>Ecdysozoa</taxon>
        <taxon>Arthropoda</taxon>
        <taxon>Crustacea</taxon>
        <taxon>Branchiopoda</taxon>
        <taxon>Anostraca</taxon>
        <taxon>Artemiidae</taxon>
        <taxon>Artemia</taxon>
    </lineage>
</organism>
<proteinExistence type="predicted"/>
<dbReference type="EMBL" id="JAVRJZ010000001">
    <property type="protein sequence ID" value="KAK2726594.1"/>
    <property type="molecule type" value="Genomic_DNA"/>
</dbReference>
<dbReference type="InterPro" id="IPR002350">
    <property type="entry name" value="Kazal_dom"/>
</dbReference>
<dbReference type="GO" id="GO:0030198">
    <property type="term" value="P:extracellular matrix organization"/>
    <property type="evidence" value="ECO:0007669"/>
    <property type="project" value="TreeGrafter"/>
</dbReference>
<dbReference type="Proteomes" id="UP001187531">
    <property type="component" value="Unassembled WGS sequence"/>
</dbReference>
<dbReference type="Pfam" id="PF23298">
    <property type="entry name" value="FZ_RECK"/>
    <property type="match status" value="1"/>
</dbReference>
<dbReference type="InterPro" id="IPR056978">
    <property type="entry name" value="CC4_RECK"/>
</dbReference>
<dbReference type="SMART" id="SM00280">
    <property type="entry name" value="KAZAL"/>
    <property type="match status" value="2"/>
</dbReference>
<name>A0AA88IG48_ARTSF</name>
<gene>
    <name evidence="3" type="ORF">QYM36_007439</name>
</gene>
<dbReference type="AlphaFoldDB" id="A0AA88IG48"/>
<evidence type="ECO:0000256" key="1">
    <source>
        <dbReference type="SAM" id="MobiDB-lite"/>
    </source>
</evidence>
<dbReference type="InterPro" id="IPR056977">
    <property type="entry name" value="FnI_RECK"/>
</dbReference>
<accession>A0AA88IG48</accession>
<dbReference type="CDD" id="cd00104">
    <property type="entry name" value="KAZAL_FS"/>
    <property type="match status" value="1"/>
</dbReference>
<evidence type="ECO:0000313" key="4">
    <source>
        <dbReference type="Proteomes" id="UP001187531"/>
    </source>
</evidence>
<feature type="compositionally biased region" description="Basic residues" evidence="1">
    <location>
        <begin position="278"/>
        <end position="290"/>
    </location>
</feature>
<dbReference type="Gene3D" id="3.30.60.30">
    <property type="match status" value="2"/>
</dbReference>
<dbReference type="GO" id="GO:0008191">
    <property type="term" value="F:metalloendopeptidase inhibitor activity"/>
    <property type="evidence" value="ECO:0007669"/>
    <property type="project" value="InterPro"/>
</dbReference>
<dbReference type="Pfam" id="PF23332">
    <property type="entry name" value="CC4_RECK"/>
    <property type="match status" value="2"/>
</dbReference>
<evidence type="ECO:0000259" key="2">
    <source>
        <dbReference type="PROSITE" id="PS51465"/>
    </source>
</evidence>
<dbReference type="InterPro" id="IPR055110">
    <property type="entry name" value="RECK-like_N"/>
</dbReference>
<dbReference type="Pfam" id="PF25028">
    <property type="entry name" value="FnI_RECK"/>
    <property type="match status" value="1"/>
</dbReference>
<dbReference type="PROSITE" id="PS00282">
    <property type="entry name" value="KAZAL_1"/>
    <property type="match status" value="1"/>
</dbReference>
<sequence>MKLYAVYFWITMVYFQGLESRDTRKESPCCIVLRPGQCRTTCENIPGSKYVSNLTKKNNILEELEAVCQSEKKMFWSCINRHTRGELWAGSTCCHLGHSWLCQTACVNATSQADIQHSCRKSDEIELYKCFEQKMKNDHCCKKAKLNRDCSAACHDIIHSDTNGHAVRMSRVISSCSAAPEVLNCLGKRFFAEQKDSMTSLQKGSNIYDNDDRLSCCKESKSAICQEGCQGILRSSSDDSEIMNELEAVCDQPHLMNSFWQCIILKSSSNKNQTESKRKQRTRSPMTRKKISKDAIKFEDHIKNLGIENLSARGIKDYSYGRSITNTKHVRFLRRKKNEENLRQTKVSHDVLKLKCCDRATSNNCRGLCEDVYSEDHSKIIEFEKQCLQNSMNLKLGECLLDVDEPCQLGCDGLNFCSLFNGRSADVFRSCRTTSDNAAQIDYASWVSGKSGIKFLDHRLPVNVTKCHPELWQAFSCYHHIKPCGQNHDQLNMPRICWRECYDLLFDCLEDSDRANMASYMCNIFADKSESDCISLKEYLDPKQKQQEEFHKVKNPCSNSKHCTGSTEICIAESNNLDDWSYSCAPGCSISRAQTHKVSAGTWIFVPCQGEYCSEICKCSENGSFGSCNKLSPTKPKSCMVGDREVEHGLQFKYDCNVCGCSGGELTCTKRKCSRDATIKNYSGLPCKCPEIYAPVCGKNGKTYPNQCIARCNMQVNTKPGPCSIRGDGNSTNCHMDEVKIPVNIVCLAYKMWQDKYDCPQAICVPKQPEACSFNHLGQVCDIYGRTHRTICKLVQANVPFSNWGSCQSTCLISKTVCGVDSNTYGSECEAKARGILVDYTGPCTHVGKICSTIQCPPVPEGCVTSKLPGTCCPKCLSFIRLLPSSKQMYKIVMATESQELLSVSYLLTALESFKTVSECLMGGYLHYEGEVIVYIFSEDRYQNVCNIELARIHKQILYKSPRVQIDAILSTVVAADRSFESNSLSTTTMLLPSNNYIFVYILLLTISRQYGIL</sequence>
<dbReference type="GO" id="GO:0005886">
    <property type="term" value="C:plasma membrane"/>
    <property type="evidence" value="ECO:0007669"/>
    <property type="project" value="TreeGrafter"/>
</dbReference>
<dbReference type="PANTHER" id="PTHR13487">
    <property type="entry name" value="SERINE PROTEASE INHIBITOR"/>
    <property type="match status" value="1"/>
</dbReference>
<dbReference type="Pfam" id="PF22961">
    <property type="entry name" value="RECK-like_N"/>
    <property type="match status" value="1"/>
</dbReference>
<dbReference type="PROSITE" id="PS51465">
    <property type="entry name" value="KAZAL_2"/>
    <property type="match status" value="1"/>
</dbReference>
<dbReference type="Pfam" id="PF07648">
    <property type="entry name" value="Kazal_2"/>
    <property type="match status" value="1"/>
</dbReference>
<dbReference type="InterPro" id="IPR056979">
    <property type="entry name" value="FZ_RECK"/>
</dbReference>
<dbReference type="PANTHER" id="PTHR13487:SF3">
    <property type="entry name" value="REVERSION-INDUCING CYSTEINE-RICH PROTEIN WITH KAZAL MOTIFS"/>
    <property type="match status" value="1"/>
</dbReference>
<dbReference type="SUPFAM" id="SSF100895">
    <property type="entry name" value="Kazal-type serine protease inhibitors"/>
    <property type="match status" value="2"/>
</dbReference>
<dbReference type="InterPro" id="IPR036058">
    <property type="entry name" value="Kazal_dom_sf"/>
</dbReference>
<reference evidence="3" key="1">
    <citation type="submission" date="2023-07" db="EMBL/GenBank/DDBJ databases">
        <title>Chromosome-level genome assembly of Artemia franciscana.</title>
        <authorList>
            <person name="Jo E."/>
        </authorList>
    </citation>
    <scope>NUCLEOTIDE SEQUENCE</scope>
    <source>
        <tissue evidence="3">Whole body</tissue>
    </source>
</reference>
<feature type="domain" description="Kazal-like" evidence="2">
    <location>
        <begin position="669"/>
        <end position="725"/>
    </location>
</feature>